<dbReference type="OrthoDB" id="8587655at2"/>
<sequence>MQVQDTDLKLLRIFDTIVRCGGFAAAQPVLNVGASSISEYMSQLETRLGLRLCERGRAGFRLTEEGAELHAAAQRLLGAVDSFHLEAGALRNQLSGVLRFGMIEATLTDQHSPLPVAIREFGQMAPEVRLHVQIETPGSMEQHVLDGRLHLAVGPFPAQIPGLDYLPLYREEQGLYCASTHPLFERAGTHVPVSALSNQRLAARAYLGSQEVKLLRMTQAAASVDNVEGRAMLILSGNYIGFLPPHYARPWVEGGLLHRIDPEHYVTHLEFQIITRKGGEPTRVVQAFCKQLRAAAIDANRARRGGE</sequence>
<evidence type="ECO:0000256" key="1">
    <source>
        <dbReference type="ARBA" id="ARBA00009437"/>
    </source>
</evidence>
<dbReference type="InterPro" id="IPR036388">
    <property type="entry name" value="WH-like_DNA-bd_sf"/>
</dbReference>
<dbReference type="SUPFAM" id="SSF53850">
    <property type="entry name" value="Periplasmic binding protein-like II"/>
    <property type="match status" value="1"/>
</dbReference>
<dbReference type="PANTHER" id="PTHR30126">
    <property type="entry name" value="HTH-TYPE TRANSCRIPTIONAL REGULATOR"/>
    <property type="match status" value="1"/>
</dbReference>
<feature type="domain" description="HTH lysR-type" evidence="5">
    <location>
        <begin position="6"/>
        <end position="63"/>
    </location>
</feature>
<dbReference type="Proteomes" id="UP000054977">
    <property type="component" value="Unassembled WGS sequence"/>
</dbReference>
<keyword evidence="2" id="KW-0805">Transcription regulation</keyword>
<dbReference type="CDD" id="cd05466">
    <property type="entry name" value="PBP2_LTTR_substrate"/>
    <property type="match status" value="1"/>
</dbReference>
<name>A0A158IM68_9BURK</name>
<protein>
    <submittedName>
        <fullName evidence="6">LysR family transcriptional regulator</fullName>
    </submittedName>
</protein>
<dbReference type="STRING" id="326474.AWB65_05069"/>
<dbReference type="PANTHER" id="PTHR30126:SF98">
    <property type="entry name" value="HTH-TYPE TRANSCRIPTIONAL ACTIVATOR BAUR"/>
    <property type="match status" value="1"/>
</dbReference>
<organism evidence="6 7">
    <name type="scientific">Caballeronia humi</name>
    <dbReference type="NCBI Taxonomy" id="326474"/>
    <lineage>
        <taxon>Bacteria</taxon>
        <taxon>Pseudomonadati</taxon>
        <taxon>Pseudomonadota</taxon>
        <taxon>Betaproteobacteria</taxon>
        <taxon>Burkholderiales</taxon>
        <taxon>Burkholderiaceae</taxon>
        <taxon>Caballeronia</taxon>
    </lineage>
</organism>
<evidence type="ECO:0000256" key="4">
    <source>
        <dbReference type="ARBA" id="ARBA00023163"/>
    </source>
</evidence>
<dbReference type="Gene3D" id="1.10.10.10">
    <property type="entry name" value="Winged helix-like DNA-binding domain superfamily/Winged helix DNA-binding domain"/>
    <property type="match status" value="1"/>
</dbReference>
<accession>A0A158IM68</accession>
<evidence type="ECO:0000256" key="3">
    <source>
        <dbReference type="ARBA" id="ARBA00023125"/>
    </source>
</evidence>
<dbReference type="Pfam" id="PF03466">
    <property type="entry name" value="LysR_substrate"/>
    <property type="match status" value="1"/>
</dbReference>
<proteinExistence type="inferred from homology"/>
<dbReference type="InterPro" id="IPR000847">
    <property type="entry name" value="LysR_HTH_N"/>
</dbReference>
<dbReference type="SUPFAM" id="SSF46785">
    <property type="entry name" value="Winged helix' DNA-binding domain"/>
    <property type="match status" value="1"/>
</dbReference>
<dbReference type="InterPro" id="IPR036390">
    <property type="entry name" value="WH_DNA-bd_sf"/>
</dbReference>
<gene>
    <name evidence="6" type="ORF">AWB65_05069</name>
</gene>
<evidence type="ECO:0000256" key="2">
    <source>
        <dbReference type="ARBA" id="ARBA00023015"/>
    </source>
</evidence>
<keyword evidence="4" id="KW-0804">Transcription</keyword>
<dbReference type="PROSITE" id="PS50931">
    <property type="entry name" value="HTH_LYSR"/>
    <property type="match status" value="1"/>
</dbReference>
<dbReference type="InterPro" id="IPR005119">
    <property type="entry name" value="LysR_subst-bd"/>
</dbReference>
<evidence type="ECO:0000313" key="7">
    <source>
        <dbReference type="Proteomes" id="UP000054977"/>
    </source>
</evidence>
<keyword evidence="7" id="KW-1185">Reference proteome</keyword>
<reference evidence="6" key="1">
    <citation type="submission" date="2016-01" db="EMBL/GenBank/DDBJ databases">
        <authorList>
            <person name="Peeters C."/>
        </authorList>
    </citation>
    <scope>NUCLEOTIDE SEQUENCE [LARGE SCALE GENOMIC DNA]</scope>
    <source>
        <strain evidence="6">LMG 22934</strain>
    </source>
</reference>
<keyword evidence="3" id="KW-0238">DNA-binding</keyword>
<comment type="caution">
    <text evidence="6">The sequence shown here is derived from an EMBL/GenBank/DDBJ whole genome shotgun (WGS) entry which is preliminary data.</text>
</comment>
<dbReference type="GO" id="GO:0000976">
    <property type="term" value="F:transcription cis-regulatory region binding"/>
    <property type="evidence" value="ECO:0007669"/>
    <property type="project" value="TreeGrafter"/>
</dbReference>
<dbReference type="EMBL" id="FCNW02000037">
    <property type="protein sequence ID" value="SAL57625.1"/>
    <property type="molecule type" value="Genomic_DNA"/>
</dbReference>
<dbReference type="AlphaFoldDB" id="A0A158IM68"/>
<evidence type="ECO:0000259" key="5">
    <source>
        <dbReference type="PROSITE" id="PS50931"/>
    </source>
</evidence>
<dbReference type="Pfam" id="PF00126">
    <property type="entry name" value="HTH_1"/>
    <property type="match status" value="1"/>
</dbReference>
<comment type="similarity">
    <text evidence="1">Belongs to the LysR transcriptional regulatory family.</text>
</comment>
<dbReference type="RefSeq" id="WP_087669763.1">
    <property type="nucleotide sequence ID" value="NZ_FCNW02000037.1"/>
</dbReference>
<evidence type="ECO:0000313" key="6">
    <source>
        <dbReference type="EMBL" id="SAL57625.1"/>
    </source>
</evidence>
<dbReference type="GO" id="GO:0003700">
    <property type="term" value="F:DNA-binding transcription factor activity"/>
    <property type="evidence" value="ECO:0007669"/>
    <property type="project" value="InterPro"/>
</dbReference>
<dbReference type="Gene3D" id="3.40.190.290">
    <property type="match status" value="1"/>
</dbReference>